<comment type="subcellular location">
    <subcellularLocation>
        <location evidence="1">Nucleus</location>
    </subcellularLocation>
</comment>
<dbReference type="PANTHER" id="PTHR23341:SF2">
    <property type="entry name" value="HIGH MOBILITY GROUP PROTEIN HMG-12"/>
    <property type="match status" value="1"/>
</dbReference>
<evidence type="ECO:0000313" key="8">
    <source>
        <dbReference type="EMBL" id="KAK4662534.1"/>
    </source>
</evidence>
<dbReference type="SMART" id="SM00384">
    <property type="entry name" value="AT_hook"/>
    <property type="match status" value="7"/>
</dbReference>
<evidence type="ECO:0000256" key="3">
    <source>
        <dbReference type="ARBA" id="ARBA00023015"/>
    </source>
</evidence>
<comment type="caution">
    <text evidence="8">The sequence shown here is derived from an EMBL/GenBank/DDBJ whole genome shotgun (WGS) entry which is preliminary data.</text>
</comment>
<organism evidence="8 9">
    <name type="scientific">Podospora pseudopauciseta</name>
    <dbReference type="NCBI Taxonomy" id="2093780"/>
    <lineage>
        <taxon>Eukaryota</taxon>
        <taxon>Fungi</taxon>
        <taxon>Dikarya</taxon>
        <taxon>Ascomycota</taxon>
        <taxon>Pezizomycotina</taxon>
        <taxon>Sordariomycetes</taxon>
        <taxon>Sordariomycetidae</taxon>
        <taxon>Sordariales</taxon>
        <taxon>Podosporaceae</taxon>
        <taxon>Podospora</taxon>
    </lineage>
</organism>
<feature type="region of interest" description="Disordered" evidence="7">
    <location>
        <begin position="1"/>
        <end position="165"/>
    </location>
</feature>
<evidence type="ECO:0008006" key="10">
    <source>
        <dbReference type="Google" id="ProtNLM"/>
    </source>
</evidence>
<evidence type="ECO:0000256" key="2">
    <source>
        <dbReference type="ARBA" id="ARBA00010812"/>
    </source>
</evidence>
<protein>
    <recommendedName>
        <fullName evidence="10">Mif2 N-terminal domain-containing protein</fullName>
    </recommendedName>
</protein>
<sequence length="446" mass="48487">MQARTPSRSSTATASNEDVGQPTPRPRGRPKKVIAVGENHTAATFTPSVTPRGRGRPKKKSDPVDLEEEAPESEQELAEPQEPVPTPRSCGRPKKKVHHWSKQAREVAKLQQEAQLDNDDEPEETTPFKQPATAPRPRGRPKKPVPEASPEEVASGKSQKVPVTAATITTAKDELRAELLGISTGFPDGKPYSITSRGRGRPKKTQTVETEEVDSNEQLFDEVEHMPIKRGRGRPRKPDTPVKSAQGTVSRLQPSKHSEADTSSTLTAIATEGVKKRGRGRPKKNSFGFLGAVEVATNTQAKGSEAGDDAIDSQKITKEDAKIPLAKFIEQDENDLDQDEDYQPSPSPYHSSSPSPSRAPPQLPSMHTVFRKRGIRQVNGAVEKNPKKRLVHFTVARKTAARRSASSPNTRSPASSANERSLASSPKGLVPSSPLRQPPVIHSSLL</sequence>
<accession>A0ABR0H3Q0</accession>
<feature type="compositionally biased region" description="Acidic residues" evidence="7">
    <location>
        <begin position="209"/>
        <end position="221"/>
    </location>
</feature>
<evidence type="ECO:0000256" key="5">
    <source>
        <dbReference type="ARBA" id="ARBA00023163"/>
    </source>
</evidence>
<dbReference type="PRINTS" id="PR00929">
    <property type="entry name" value="ATHOOK"/>
</dbReference>
<name>A0ABR0H3Q0_9PEZI</name>
<feature type="compositionally biased region" description="Low complexity" evidence="7">
    <location>
        <begin position="1"/>
        <end position="15"/>
    </location>
</feature>
<dbReference type="InterPro" id="IPR017956">
    <property type="entry name" value="AT_hook_DNA-bd_motif"/>
</dbReference>
<feature type="compositionally biased region" description="Acidic residues" evidence="7">
    <location>
        <begin position="64"/>
        <end position="79"/>
    </location>
</feature>
<feature type="compositionally biased region" description="Low complexity" evidence="7">
    <location>
        <begin position="396"/>
        <end position="407"/>
    </location>
</feature>
<dbReference type="RefSeq" id="XP_062762500.1">
    <property type="nucleotide sequence ID" value="XM_062914272.1"/>
</dbReference>
<keyword evidence="6" id="KW-0539">Nucleus</keyword>
<feature type="compositionally biased region" description="Polar residues" evidence="7">
    <location>
        <begin position="408"/>
        <end position="424"/>
    </location>
</feature>
<feature type="compositionally biased region" description="Acidic residues" evidence="7">
    <location>
        <begin position="331"/>
        <end position="342"/>
    </location>
</feature>
<gene>
    <name evidence="8" type="ORF">QC763_604290</name>
</gene>
<keyword evidence="3" id="KW-0805">Transcription regulation</keyword>
<feature type="compositionally biased region" description="Basic residues" evidence="7">
    <location>
        <begin position="91"/>
        <end position="102"/>
    </location>
</feature>
<keyword evidence="9" id="KW-1185">Reference proteome</keyword>
<evidence type="ECO:0000256" key="6">
    <source>
        <dbReference type="ARBA" id="ARBA00023242"/>
    </source>
</evidence>
<evidence type="ECO:0000256" key="1">
    <source>
        <dbReference type="ARBA" id="ARBA00004123"/>
    </source>
</evidence>
<dbReference type="EMBL" id="JAFFHB010000008">
    <property type="protein sequence ID" value="KAK4662534.1"/>
    <property type="molecule type" value="Genomic_DNA"/>
</dbReference>
<feature type="region of interest" description="Disordered" evidence="7">
    <location>
        <begin position="182"/>
        <end position="446"/>
    </location>
</feature>
<keyword evidence="4" id="KW-0238">DNA-binding</keyword>
<dbReference type="PANTHER" id="PTHR23341">
    <property type="entry name" value="HIGH MOBILITY GROUP PROTEINS HMG-A AND C"/>
    <property type="match status" value="1"/>
</dbReference>
<evidence type="ECO:0000313" key="9">
    <source>
        <dbReference type="Proteomes" id="UP001326199"/>
    </source>
</evidence>
<comment type="similarity">
    <text evidence="2">Belongs to the HMGA family.</text>
</comment>
<reference evidence="8 9" key="1">
    <citation type="journal article" date="2023" name="bioRxiv">
        <title>High-quality genome assemblies of four members of thePodospora anserinaspecies complex.</title>
        <authorList>
            <person name="Ament-Velasquez S.L."/>
            <person name="Vogan A.A."/>
            <person name="Wallerman O."/>
            <person name="Hartmann F."/>
            <person name="Gautier V."/>
            <person name="Silar P."/>
            <person name="Giraud T."/>
            <person name="Johannesson H."/>
        </authorList>
    </citation>
    <scope>NUCLEOTIDE SEQUENCE [LARGE SCALE GENOMIC DNA]</scope>
    <source>
        <strain evidence="8 9">CBS 411.78</strain>
    </source>
</reference>
<keyword evidence="5" id="KW-0804">Transcription</keyword>
<evidence type="ECO:0000256" key="7">
    <source>
        <dbReference type="SAM" id="MobiDB-lite"/>
    </source>
</evidence>
<proteinExistence type="inferred from homology"/>
<dbReference type="GeneID" id="87934615"/>
<feature type="compositionally biased region" description="Polar residues" evidence="7">
    <location>
        <begin position="243"/>
        <end position="268"/>
    </location>
</feature>
<evidence type="ECO:0000256" key="4">
    <source>
        <dbReference type="ARBA" id="ARBA00023125"/>
    </source>
</evidence>
<dbReference type="Proteomes" id="UP001326199">
    <property type="component" value="Unassembled WGS sequence"/>
</dbReference>